<dbReference type="GO" id="GO:0060090">
    <property type="term" value="F:molecular adaptor activity"/>
    <property type="evidence" value="ECO:0007669"/>
    <property type="project" value="TreeGrafter"/>
</dbReference>
<organism evidence="2 3">
    <name type="scientific">Apteryx owenii</name>
    <name type="common">Little spotted kiwi</name>
    <dbReference type="NCBI Taxonomy" id="8824"/>
    <lineage>
        <taxon>Eukaryota</taxon>
        <taxon>Metazoa</taxon>
        <taxon>Chordata</taxon>
        <taxon>Craniata</taxon>
        <taxon>Vertebrata</taxon>
        <taxon>Euteleostomi</taxon>
        <taxon>Archelosauria</taxon>
        <taxon>Archosauria</taxon>
        <taxon>Dinosauria</taxon>
        <taxon>Saurischia</taxon>
        <taxon>Theropoda</taxon>
        <taxon>Coelurosauria</taxon>
        <taxon>Aves</taxon>
        <taxon>Palaeognathae</taxon>
        <taxon>Apterygiformes</taxon>
        <taxon>Apterygidae</taxon>
        <taxon>Apteryx</taxon>
    </lineage>
</organism>
<feature type="compositionally biased region" description="Polar residues" evidence="1">
    <location>
        <begin position="44"/>
        <end position="59"/>
    </location>
</feature>
<dbReference type="PANTHER" id="PTHR28586:SF1">
    <property type="entry name" value="PROTEIN PAXX"/>
    <property type="match status" value="1"/>
</dbReference>
<dbReference type="GO" id="GO:0005634">
    <property type="term" value="C:nucleus"/>
    <property type="evidence" value="ECO:0007669"/>
    <property type="project" value="TreeGrafter"/>
</dbReference>
<dbReference type="PANTHER" id="PTHR28586">
    <property type="entry name" value="PROTEIN PAXX"/>
    <property type="match status" value="1"/>
</dbReference>
<dbReference type="GO" id="GO:0006303">
    <property type="term" value="P:double-strand break repair via nonhomologous end joining"/>
    <property type="evidence" value="ECO:0007669"/>
    <property type="project" value="InterPro"/>
</dbReference>
<dbReference type="Proteomes" id="UP000694424">
    <property type="component" value="Unplaced"/>
</dbReference>
<dbReference type="Ensembl" id="ENSAOWT00000001459.1">
    <property type="protein sequence ID" value="ENSAOWP00000001283.1"/>
    <property type="gene ID" value="ENSAOWG00000000930.1"/>
</dbReference>
<dbReference type="GO" id="GO:0035861">
    <property type="term" value="C:site of double-strand break"/>
    <property type="evidence" value="ECO:0007669"/>
    <property type="project" value="TreeGrafter"/>
</dbReference>
<dbReference type="InterPro" id="IPR027873">
    <property type="entry name" value="PAXX"/>
</dbReference>
<keyword evidence="3" id="KW-1185">Reference proteome</keyword>
<protein>
    <submittedName>
        <fullName evidence="2">Uncharacterized protein</fullName>
    </submittedName>
</protein>
<evidence type="ECO:0000313" key="3">
    <source>
        <dbReference type="Proteomes" id="UP000694424"/>
    </source>
</evidence>
<evidence type="ECO:0000313" key="2">
    <source>
        <dbReference type="Ensembl" id="ENSAOWP00000001283.1"/>
    </source>
</evidence>
<sequence length="195" mass="20515">LSPATPGACCHPPLPAAAQQEPAAPRGNCGAAGWRGRGDEGQDGMSQQGPQLPQGSEFHSLSADGPRSPGRPLKALEHGVASLSLHDDGRATLQLQEEAWCSTFDLFKLPFTEARTQLQALMFGLVGCVKNLEKRLEGLCVHLLPSSFSLSLTEADPNSRKNRGAGSTLPAKRRGLGCMDFLLYGCMGAGYVASG</sequence>
<dbReference type="Pfam" id="PF15384">
    <property type="entry name" value="PAXX"/>
    <property type="match status" value="1"/>
</dbReference>
<dbReference type="GO" id="GO:0070419">
    <property type="term" value="C:nonhomologous end joining complex"/>
    <property type="evidence" value="ECO:0007669"/>
    <property type="project" value="TreeGrafter"/>
</dbReference>
<reference evidence="2" key="1">
    <citation type="submission" date="2025-08" db="UniProtKB">
        <authorList>
            <consortium name="Ensembl"/>
        </authorList>
    </citation>
    <scope>IDENTIFICATION</scope>
</reference>
<name>A0A8B9NXW4_APTOW</name>
<dbReference type="AlphaFoldDB" id="A0A8B9NXW4"/>
<feature type="region of interest" description="Disordered" evidence="1">
    <location>
        <begin position="1"/>
        <end position="71"/>
    </location>
</feature>
<evidence type="ECO:0000256" key="1">
    <source>
        <dbReference type="SAM" id="MobiDB-lite"/>
    </source>
</evidence>
<reference evidence="2" key="2">
    <citation type="submission" date="2025-09" db="UniProtKB">
        <authorList>
            <consortium name="Ensembl"/>
        </authorList>
    </citation>
    <scope>IDENTIFICATION</scope>
</reference>
<proteinExistence type="predicted"/>
<accession>A0A8B9NXW4</accession>
<feature type="compositionally biased region" description="Low complexity" evidence="1">
    <location>
        <begin position="16"/>
        <end position="25"/>
    </location>
</feature>